<sequence length="125" mass="13075">MRTVAPALVIGAAVAASIAAAGIADARTAPAGATVEYGWTSDEVQNEISFYGRDGKLVKRQVRFRYLPVGFGPEKFGYGVRIQVPKKQAIGSRATSSGAFSSCTIKVNGTQVATHRNNGTGTSHC</sequence>
<dbReference type="Proteomes" id="UP000444980">
    <property type="component" value="Unassembled WGS sequence"/>
</dbReference>
<feature type="signal peptide" evidence="1">
    <location>
        <begin position="1"/>
        <end position="26"/>
    </location>
</feature>
<gene>
    <name evidence="2" type="ORF">nbrc107697_00730</name>
</gene>
<proteinExistence type="predicted"/>
<dbReference type="EMBL" id="BJOU01000001">
    <property type="protein sequence ID" value="GED96034.1"/>
    <property type="molecule type" value="Genomic_DNA"/>
</dbReference>
<evidence type="ECO:0000256" key="1">
    <source>
        <dbReference type="SAM" id="SignalP"/>
    </source>
</evidence>
<reference evidence="3" key="1">
    <citation type="submission" date="2019-06" db="EMBL/GenBank/DDBJ databases">
        <title>Gordonia isolated from sludge of a wastewater treatment plant.</title>
        <authorList>
            <person name="Tamura T."/>
            <person name="Aoyama K."/>
            <person name="Kang Y."/>
            <person name="Saito S."/>
            <person name="Akiyama N."/>
            <person name="Yazawa K."/>
            <person name="Gonoi T."/>
            <person name="Mikami Y."/>
        </authorList>
    </citation>
    <scope>NUCLEOTIDE SEQUENCE [LARGE SCALE GENOMIC DNA]</scope>
    <source>
        <strain evidence="3">NBRC 107697</strain>
    </source>
</reference>
<keyword evidence="1" id="KW-0732">Signal</keyword>
<name>A0A7M4BQ73_9ACTN</name>
<dbReference type="OrthoDB" id="9904811at2"/>
<evidence type="ECO:0000313" key="3">
    <source>
        <dbReference type="Proteomes" id="UP000444980"/>
    </source>
</evidence>
<feature type="chain" id="PRO_5029676176" evidence="1">
    <location>
        <begin position="27"/>
        <end position="125"/>
    </location>
</feature>
<comment type="caution">
    <text evidence="2">The sequence shown here is derived from an EMBL/GenBank/DDBJ whole genome shotgun (WGS) entry which is preliminary data.</text>
</comment>
<accession>A0A7M4BQ73</accession>
<dbReference type="RefSeq" id="WP_161925561.1">
    <property type="nucleotide sequence ID" value="NZ_BJOU01000001.1"/>
</dbReference>
<keyword evidence="3" id="KW-1185">Reference proteome</keyword>
<evidence type="ECO:0000313" key="2">
    <source>
        <dbReference type="EMBL" id="GED96034.1"/>
    </source>
</evidence>
<dbReference type="AlphaFoldDB" id="A0A7M4BQ73"/>
<organism evidence="2 3">
    <name type="scientific">Gordonia crocea</name>
    <dbReference type="NCBI Taxonomy" id="589162"/>
    <lineage>
        <taxon>Bacteria</taxon>
        <taxon>Bacillati</taxon>
        <taxon>Actinomycetota</taxon>
        <taxon>Actinomycetes</taxon>
        <taxon>Mycobacteriales</taxon>
        <taxon>Gordoniaceae</taxon>
        <taxon>Gordonia</taxon>
    </lineage>
</organism>
<protein>
    <submittedName>
        <fullName evidence="2">Uncharacterized protein</fullName>
    </submittedName>
</protein>